<keyword evidence="3" id="KW-0067">ATP-binding</keyword>
<feature type="domain" description="RING-type" evidence="6">
    <location>
        <begin position="936"/>
        <end position="987"/>
    </location>
</feature>
<feature type="domain" description="Helicase C-terminal" evidence="8">
    <location>
        <begin position="1057"/>
        <end position="1212"/>
    </location>
</feature>
<evidence type="ECO:0000259" key="7">
    <source>
        <dbReference type="PROSITE" id="PS51192"/>
    </source>
</evidence>
<dbReference type="Proteomes" id="UP000663131">
    <property type="component" value="Chromosome 8"/>
</dbReference>
<dbReference type="KEGG" id="bbrx:BRETT_001337"/>
<keyword evidence="1" id="KW-0547">Nucleotide-binding</keyword>
<dbReference type="OrthoDB" id="423559at2759"/>
<evidence type="ECO:0000256" key="5">
    <source>
        <dbReference type="SAM" id="MobiDB-lite"/>
    </source>
</evidence>
<dbReference type="Pfam" id="PF00271">
    <property type="entry name" value="Helicase_C"/>
    <property type="match status" value="1"/>
</dbReference>
<feature type="compositionally biased region" description="Polar residues" evidence="5">
    <location>
        <begin position="358"/>
        <end position="370"/>
    </location>
</feature>
<accession>A0A871RF32</accession>
<evidence type="ECO:0000256" key="3">
    <source>
        <dbReference type="ARBA" id="ARBA00022840"/>
    </source>
</evidence>
<keyword evidence="4" id="KW-0862">Zinc</keyword>
<dbReference type="Gene3D" id="3.40.50.300">
    <property type="entry name" value="P-loop containing nucleotide triphosphate hydrolases"/>
    <property type="match status" value="1"/>
</dbReference>
<dbReference type="GO" id="GO:0016787">
    <property type="term" value="F:hydrolase activity"/>
    <property type="evidence" value="ECO:0007669"/>
    <property type="project" value="UniProtKB-KW"/>
</dbReference>
<evidence type="ECO:0000256" key="1">
    <source>
        <dbReference type="ARBA" id="ARBA00022741"/>
    </source>
</evidence>
<dbReference type="GeneID" id="64573262"/>
<dbReference type="Pfam" id="PF00176">
    <property type="entry name" value="SNF2-rel_dom"/>
    <property type="match status" value="1"/>
</dbReference>
<organism evidence="9 10">
    <name type="scientific">Dekkera bruxellensis</name>
    <name type="common">Brettanomyces custersii</name>
    <dbReference type="NCBI Taxonomy" id="5007"/>
    <lineage>
        <taxon>Eukaryota</taxon>
        <taxon>Fungi</taxon>
        <taxon>Dikarya</taxon>
        <taxon>Ascomycota</taxon>
        <taxon>Saccharomycotina</taxon>
        <taxon>Pichiomycetes</taxon>
        <taxon>Pichiales</taxon>
        <taxon>Pichiaceae</taxon>
        <taxon>Brettanomyces</taxon>
    </lineage>
</organism>
<evidence type="ECO:0000259" key="6">
    <source>
        <dbReference type="PROSITE" id="PS50089"/>
    </source>
</evidence>
<feature type="domain" description="Helicase ATP-binding" evidence="7">
    <location>
        <begin position="551"/>
        <end position="746"/>
    </location>
</feature>
<dbReference type="GO" id="GO:0000724">
    <property type="term" value="P:double-strand break repair via homologous recombination"/>
    <property type="evidence" value="ECO:0007669"/>
    <property type="project" value="TreeGrafter"/>
</dbReference>
<dbReference type="SUPFAM" id="SSF57850">
    <property type="entry name" value="RING/U-box"/>
    <property type="match status" value="1"/>
</dbReference>
<dbReference type="PROSITE" id="PS51192">
    <property type="entry name" value="HELICASE_ATP_BIND_1"/>
    <property type="match status" value="1"/>
</dbReference>
<dbReference type="SUPFAM" id="SSF52540">
    <property type="entry name" value="P-loop containing nucleoside triphosphate hydrolases"/>
    <property type="match status" value="2"/>
</dbReference>
<gene>
    <name evidence="9" type="ORF">BRETT_001337</name>
</gene>
<proteinExistence type="predicted"/>
<evidence type="ECO:0000259" key="8">
    <source>
        <dbReference type="PROSITE" id="PS51194"/>
    </source>
</evidence>
<protein>
    <submittedName>
        <fullName evidence="9">Uncharacterized protein</fullName>
    </submittedName>
</protein>
<reference evidence="9" key="2">
    <citation type="journal article" name="BMC Genomics">
        <title>New genome assemblies reveal patterns of domestication and adaptation across Brettanomyces (Dekkera) species.</title>
        <authorList>
            <person name="Roach M.J."/>
            <person name="Borneman A.R."/>
        </authorList>
    </citation>
    <scope>NUCLEOTIDE SEQUENCE</scope>
    <source>
        <strain evidence="9">UCD 2041</strain>
    </source>
</reference>
<evidence type="ECO:0000256" key="2">
    <source>
        <dbReference type="ARBA" id="ARBA00022801"/>
    </source>
</evidence>
<dbReference type="PROSITE" id="PS50089">
    <property type="entry name" value="ZF_RING_2"/>
    <property type="match status" value="1"/>
</dbReference>
<dbReference type="CDD" id="cd18793">
    <property type="entry name" value="SF2_C_SNF"/>
    <property type="match status" value="1"/>
</dbReference>
<dbReference type="InterPro" id="IPR038718">
    <property type="entry name" value="SNF2-like_sf"/>
</dbReference>
<dbReference type="GO" id="GO:0008094">
    <property type="term" value="F:ATP-dependent activity, acting on DNA"/>
    <property type="evidence" value="ECO:0007669"/>
    <property type="project" value="TreeGrafter"/>
</dbReference>
<dbReference type="InterPro" id="IPR000330">
    <property type="entry name" value="SNF2_N"/>
</dbReference>
<dbReference type="CDD" id="cd18008">
    <property type="entry name" value="DEXDc_SHPRH-like"/>
    <property type="match status" value="1"/>
</dbReference>
<keyword evidence="4" id="KW-0479">Metal-binding</keyword>
<feature type="region of interest" description="Disordered" evidence="5">
    <location>
        <begin position="49"/>
        <end position="108"/>
    </location>
</feature>
<dbReference type="SMART" id="SM00487">
    <property type="entry name" value="DEXDc"/>
    <property type="match status" value="1"/>
</dbReference>
<name>A0A871RF32_DEKBR</name>
<dbReference type="RefSeq" id="XP_041138105.1">
    <property type="nucleotide sequence ID" value="XM_041279891.1"/>
</dbReference>
<feature type="compositionally biased region" description="Acidic residues" evidence="5">
    <location>
        <begin position="373"/>
        <end position="384"/>
    </location>
</feature>
<dbReference type="GO" id="GO:0005737">
    <property type="term" value="C:cytoplasm"/>
    <property type="evidence" value="ECO:0007669"/>
    <property type="project" value="TreeGrafter"/>
</dbReference>
<dbReference type="GO" id="GO:0005634">
    <property type="term" value="C:nucleus"/>
    <property type="evidence" value="ECO:0007669"/>
    <property type="project" value="TreeGrafter"/>
</dbReference>
<dbReference type="PROSITE" id="PS51194">
    <property type="entry name" value="HELICASE_CTER"/>
    <property type="match status" value="1"/>
</dbReference>
<dbReference type="Gene3D" id="3.40.50.10810">
    <property type="entry name" value="Tandem AAA-ATPase domain"/>
    <property type="match status" value="1"/>
</dbReference>
<dbReference type="InterPro" id="IPR049730">
    <property type="entry name" value="SNF2/RAD54-like_C"/>
</dbReference>
<dbReference type="InterPro" id="IPR014001">
    <property type="entry name" value="Helicase_ATP-bd"/>
</dbReference>
<dbReference type="InterPro" id="IPR050628">
    <property type="entry name" value="SNF2_RAD54_helicase_TF"/>
</dbReference>
<evidence type="ECO:0000256" key="4">
    <source>
        <dbReference type="PROSITE-ProRule" id="PRU00175"/>
    </source>
</evidence>
<dbReference type="SMART" id="SM00490">
    <property type="entry name" value="HELICc"/>
    <property type="match status" value="1"/>
</dbReference>
<evidence type="ECO:0000313" key="10">
    <source>
        <dbReference type="Proteomes" id="UP000663131"/>
    </source>
</evidence>
<feature type="region of interest" description="Disordered" evidence="5">
    <location>
        <begin position="358"/>
        <end position="385"/>
    </location>
</feature>
<keyword evidence="2" id="KW-0378">Hydrolase</keyword>
<dbReference type="InterPro" id="IPR001650">
    <property type="entry name" value="Helicase_C-like"/>
</dbReference>
<dbReference type="GO" id="GO:0005524">
    <property type="term" value="F:ATP binding"/>
    <property type="evidence" value="ECO:0007669"/>
    <property type="project" value="UniProtKB-KW"/>
</dbReference>
<feature type="compositionally biased region" description="Low complexity" evidence="5">
    <location>
        <begin position="97"/>
        <end position="108"/>
    </location>
</feature>
<dbReference type="AlphaFoldDB" id="A0A871RF32"/>
<dbReference type="GO" id="GO:0008270">
    <property type="term" value="F:zinc ion binding"/>
    <property type="evidence" value="ECO:0007669"/>
    <property type="project" value="UniProtKB-KW"/>
</dbReference>
<evidence type="ECO:0000313" key="9">
    <source>
        <dbReference type="EMBL" id="QOU21612.1"/>
    </source>
</evidence>
<keyword evidence="4" id="KW-0863">Zinc-finger</keyword>
<dbReference type="PANTHER" id="PTHR45626:SF16">
    <property type="entry name" value="ATP-DEPENDENT HELICASE ULS1"/>
    <property type="match status" value="1"/>
</dbReference>
<dbReference type="PANTHER" id="PTHR45626">
    <property type="entry name" value="TRANSCRIPTION TERMINATION FACTOR 2-RELATED"/>
    <property type="match status" value="1"/>
</dbReference>
<sequence>MNGEEASTERIARQPVRRLEGLTDHVVHDVGAYGSRYREQPARAVGRMHLNISPGPRSDGGAEGAEHKKRRVEPQASVIDLTAEESAGGAEEGVKEGTGADAGADEGAAATAQEIRNMDSATAQAGDGGDGDDDDDIVITGEVRVKPTDSAAPKQRTRQDYRAEIEQKYTENDEVRRYVPQNLRSRYLGMRYGKIVKVTENLIAKATAVSEEVARTIDWALLAKIKLMHGTSVHRIAGSLEEFDQLVRKSQEMNRSLLKDVGSLRHNKHSLEREWNYKLEVRNVLIEKGKVPYNFRRPPVMDMVKVNLAVFRAVYKSMREVCERLRGFRFDGVALEDVIGVNMEGEGGGNNTAIDMTAAQSTTTVNSASKDGSEEEEEDDEEPEILSVSNIVSRANEFSPYGGVSRNEALGASRNGGFMTVVERRNQMRQDSNQFRQLDGSQVGQLDVQFRQQDSQFRPQNTAFAAQQAKASQWWEDEFFKSEADDALTMDGGGMMANSNVYRQNEAESLRGLLNGIRPDEEYAEGMEKTPADMLVPLLKHQRIGLAWMKAREASQTKGGILADDMGLGKTVQALAIMMRNRSQDQKCKTNLVVTPVSLLRQWEQEASTKLRPQAGFSCFIYHQTNRAKTFAELQQYDMVLVSYNTLASEWKKHYALALGELRRRKSAALPALDAGGESYRSPFFGAGAKFYRIVLDEAQNIKNKRTNASRSVATLEAVYRWCLSGTPIQNRIDELYPQLRFLRVAPYCDERRFQTEIAAPVKSGWDSTRAYGKLHAVLSAVLLRRTKDSEIDGQPILRLPAKHTIVDEVAMTDTEQAFYRELEQNSAKQAKRLMEQQRVGRNGAGGGRVSAGGVRNGTGAEVAAVSRGGSAYSSILTLLLRLRQACDHYYLVKIGNERERGVKRDNARSEYDVCRAFSAQAVARIDRERARGLECQLCGDDVPDEDGLLLSGCGHVVCRDCKTPFFDEYADGGWEGGDRRAKCRICGAVCEECRCAGLDMYDAAVGAAQTWAQTKRRLGLGGGAQDRDYKAAKLKELIAADGGRVMVSAKVSRCVKLVSEILKTRPGEKIIIFSQFTTFFDILQVVLYANRVSYLRYDGTMDVDTKNSVVSCFYNDASKRVMLLSLKAGNVGLTLTCANHVILLEPFWNPYVEKQAQDRVHRISQTREVFVHRILVKGTVEDRIMELQQKKERMVETALDPKARKSVNKLSRTELGFLFGLNGLAGL</sequence>
<dbReference type="InterPro" id="IPR027417">
    <property type="entry name" value="P-loop_NTPase"/>
</dbReference>
<dbReference type="InterPro" id="IPR001841">
    <property type="entry name" value="Znf_RING"/>
</dbReference>
<reference evidence="9" key="1">
    <citation type="submission" date="2020-10" db="EMBL/GenBank/DDBJ databases">
        <authorList>
            <person name="Palmer J.M."/>
        </authorList>
    </citation>
    <scope>NUCLEOTIDE SEQUENCE</scope>
    <source>
        <strain evidence="9">UCD 2041</strain>
    </source>
</reference>
<dbReference type="EMBL" id="CP063136">
    <property type="protein sequence ID" value="QOU21612.1"/>
    <property type="molecule type" value="Genomic_DNA"/>
</dbReference>